<sequence length="117" mass="12746">MTSLVAAVDFMIADLKELEYDGQPLRVTPRLEDVQPPCVWVALESIDHLSAVGEMTLRLFLIAPAMDEYRALKVLGPLLDQVLTVVSPTEATTVVGISPTNQLRDLAALRVTTTVVT</sequence>
<protein>
    <recommendedName>
        <fullName evidence="3">DUF3168 domain-containing protein</fullName>
    </recommendedName>
</protein>
<proteinExistence type="predicted"/>
<keyword evidence="2" id="KW-1185">Reference proteome</keyword>
<dbReference type="RefSeq" id="WP_129181063.1">
    <property type="nucleotide sequence ID" value="NZ_JAGIOG010000001.1"/>
</dbReference>
<evidence type="ECO:0000313" key="1">
    <source>
        <dbReference type="EMBL" id="KAA1380519.1"/>
    </source>
</evidence>
<comment type="caution">
    <text evidence="1">The sequence shown here is derived from an EMBL/GenBank/DDBJ whole genome shotgun (WGS) entry which is preliminary data.</text>
</comment>
<dbReference type="AlphaFoldDB" id="A0A641ARF3"/>
<evidence type="ECO:0000313" key="2">
    <source>
        <dbReference type="Proteomes" id="UP001515100"/>
    </source>
</evidence>
<evidence type="ECO:0008006" key="3">
    <source>
        <dbReference type="Google" id="ProtNLM"/>
    </source>
</evidence>
<reference evidence="1" key="1">
    <citation type="submission" date="2019-09" db="EMBL/GenBank/DDBJ databases">
        <authorList>
            <person name="Li J."/>
        </authorList>
    </citation>
    <scope>NUCLEOTIDE SEQUENCE [LARGE SCALE GENOMIC DNA]</scope>
    <source>
        <strain evidence="1">NRBC 14897</strain>
    </source>
</reference>
<dbReference type="EMBL" id="SDPP02000001">
    <property type="protein sequence ID" value="KAA1380519.1"/>
    <property type="molecule type" value="Genomic_DNA"/>
</dbReference>
<name>A0A641ARF3_9ACTN</name>
<dbReference type="OrthoDB" id="4774471at2"/>
<organism evidence="1 2">
    <name type="scientific">Aeromicrobium fastidiosum</name>
    <dbReference type="NCBI Taxonomy" id="52699"/>
    <lineage>
        <taxon>Bacteria</taxon>
        <taxon>Bacillati</taxon>
        <taxon>Actinomycetota</taxon>
        <taxon>Actinomycetes</taxon>
        <taxon>Propionibacteriales</taxon>
        <taxon>Nocardioidaceae</taxon>
        <taxon>Aeromicrobium</taxon>
    </lineage>
</organism>
<gene>
    <name evidence="1" type="ORF">ESP62_004905</name>
</gene>
<accession>A0A641ARF3</accession>
<dbReference type="Proteomes" id="UP001515100">
    <property type="component" value="Unassembled WGS sequence"/>
</dbReference>